<feature type="transmembrane region" description="Helical" evidence="1">
    <location>
        <begin position="134"/>
        <end position="154"/>
    </location>
</feature>
<comment type="caution">
    <text evidence="3">The sequence shown here is derived from an EMBL/GenBank/DDBJ whole genome shotgun (WGS) entry which is preliminary data.</text>
</comment>
<feature type="domain" description="DUF2231" evidence="2">
    <location>
        <begin position="7"/>
        <end position="167"/>
    </location>
</feature>
<dbReference type="OrthoDB" id="4864772at2"/>
<keyword evidence="1" id="KW-1133">Transmembrane helix</keyword>
<evidence type="ECO:0000256" key="1">
    <source>
        <dbReference type="SAM" id="Phobius"/>
    </source>
</evidence>
<keyword evidence="1" id="KW-0472">Membrane</keyword>
<feature type="transmembrane region" description="Helical" evidence="1">
    <location>
        <begin position="42"/>
        <end position="61"/>
    </location>
</feature>
<dbReference type="PATRIC" id="fig|584657.3.peg.3680"/>
<feature type="transmembrane region" description="Helical" evidence="1">
    <location>
        <begin position="87"/>
        <end position="105"/>
    </location>
</feature>
<evidence type="ECO:0000259" key="2">
    <source>
        <dbReference type="Pfam" id="PF09990"/>
    </source>
</evidence>
<dbReference type="EMBL" id="AWQS01000245">
    <property type="protein sequence ID" value="EWT04438.1"/>
    <property type="molecule type" value="Genomic_DNA"/>
</dbReference>
<dbReference type="Pfam" id="PF09990">
    <property type="entry name" value="DUF2231"/>
    <property type="match status" value="1"/>
</dbReference>
<dbReference type="InterPro" id="IPR019251">
    <property type="entry name" value="DUF2231_TM"/>
</dbReference>
<sequence>MPDTIGGLPVHPLVVHAVVVLVPLAVLLLVAALASATVRRRAGIVTPVLATVALALVPIATDSGEGLERRLPRTDLIRTHAELGDTLAPWMAGVALAACALWWFARPRRNADGAANTTDTPDKRPSSLPGGRRWFAIVAVVGVVAAVGTAVQIVRIGDSGARAVWQQTGSLQPASDSGHGID</sequence>
<organism evidence="3 4">
    <name type="scientific">Intrasporangium chromatireducens Q5-1</name>
    <dbReference type="NCBI Taxonomy" id="584657"/>
    <lineage>
        <taxon>Bacteria</taxon>
        <taxon>Bacillati</taxon>
        <taxon>Actinomycetota</taxon>
        <taxon>Actinomycetes</taxon>
        <taxon>Micrococcales</taxon>
        <taxon>Intrasporangiaceae</taxon>
        <taxon>Intrasporangium</taxon>
    </lineage>
</organism>
<keyword evidence="1" id="KW-0812">Transmembrane</keyword>
<gene>
    <name evidence="3" type="ORF">N864_13370</name>
</gene>
<dbReference type="RefSeq" id="WP_034720704.1">
    <property type="nucleotide sequence ID" value="NZ_AWQS01000245.1"/>
</dbReference>
<dbReference type="Proteomes" id="UP000019494">
    <property type="component" value="Unassembled WGS sequence"/>
</dbReference>
<evidence type="ECO:0000313" key="3">
    <source>
        <dbReference type="EMBL" id="EWT04438.1"/>
    </source>
</evidence>
<reference evidence="4" key="1">
    <citation type="submission" date="2013-08" db="EMBL/GenBank/DDBJ databases">
        <title>Intrasporangium oryzae NRRL B-24470.</title>
        <authorList>
            <person name="Liu H."/>
            <person name="Wang G."/>
        </authorList>
    </citation>
    <scope>NUCLEOTIDE SEQUENCE [LARGE SCALE GENOMIC DNA]</scope>
    <source>
        <strain evidence="4">Q5-1</strain>
    </source>
</reference>
<accession>W9GHZ3</accession>
<dbReference type="AlphaFoldDB" id="W9GHZ3"/>
<evidence type="ECO:0000313" key="4">
    <source>
        <dbReference type="Proteomes" id="UP000019494"/>
    </source>
</evidence>
<keyword evidence="4" id="KW-1185">Reference proteome</keyword>
<name>W9GHZ3_9MICO</name>
<protein>
    <recommendedName>
        <fullName evidence="2">DUF2231 domain-containing protein</fullName>
    </recommendedName>
</protein>
<proteinExistence type="predicted"/>
<feature type="transmembrane region" description="Helical" evidence="1">
    <location>
        <begin position="13"/>
        <end position="35"/>
    </location>
</feature>